<proteinExistence type="predicted"/>
<feature type="compositionally biased region" description="Gly residues" evidence="1">
    <location>
        <begin position="145"/>
        <end position="163"/>
    </location>
</feature>
<evidence type="ECO:0000313" key="4">
    <source>
        <dbReference type="Proteomes" id="UP000237983"/>
    </source>
</evidence>
<sequence>MSYDSVPPPDSTTLADIATPVDVSARSTSGRTMVLALLGAAVVLAAVVIGIGWFVGAIAHSEAGFCGRGSAPCTSLSANSVEEYAGVDLPDGATITEGYYLDWTTSMVRTETPEEARFSAVVRLPEGAEPLTLGSLYGDAGAGDAGAGDAGAGDAGASDGGGADQVPADVVSRWEEELDDIVYSSRLDDNDPTDPLVRTVLRGVDGSGRLVYEFTAVPAARAGER</sequence>
<feature type="region of interest" description="Disordered" evidence="1">
    <location>
        <begin position="145"/>
        <end position="164"/>
    </location>
</feature>
<name>A0A2T0VF58_9MICO</name>
<feature type="transmembrane region" description="Helical" evidence="2">
    <location>
        <begin position="34"/>
        <end position="56"/>
    </location>
</feature>
<evidence type="ECO:0000256" key="2">
    <source>
        <dbReference type="SAM" id="Phobius"/>
    </source>
</evidence>
<keyword evidence="4" id="KW-1185">Reference proteome</keyword>
<keyword evidence="2" id="KW-0812">Transmembrane</keyword>
<accession>A0A2T0VF58</accession>
<dbReference type="Proteomes" id="UP000237983">
    <property type="component" value="Unassembled WGS sequence"/>
</dbReference>
<protein>
    <submittedName>
        <fullName evidence="3">Uncharacterized protein</fullName>
    </submittedName>
</protein>
<keyword evidence="2" id="KW-0472">Membrane</keyword>
<evidence type="ECO:0000256" key="1">
    <source>
        <dbReference type="SAM" id="MobiDB-lite"/>
    </source>
</evidence>
<dbReference type="AlphaFoldDB" id="A0A2T0VF58"/>
<organism evidence="3 4">
    <name type="scientific">Glaciihabitans tibetensis</name>
    <dbReference type="NCBI Taxonomy" id="1266600"/>
    <lineage>
        <taxon>Bacteria</taxon>
        <taxon>Bacillati</taxon>
        <taxon>Actinomycetota</taxon>
        <taxon>Actinomycetes</taxon>
        <taxon>Micrococcales</taxon>
        <taxon>Microbacteriaceae</taxon>
        <taxon>Glaciihabitans</taxon>
    </lineage>
</organism>
<dbReference type="EMBL" id="PVTL01000003">
    <property type="protein sequence ID" value="PRY68806.1"/>
    <property type="molecule type" value="Genomic_DNA"/>
</dbReference>
<gene>
    <name evidence="3" type="ORF">B0I08_10310</name>
</gene>
<keyword evidence="2" id="KW-1133">Transmembrane helix</keyword>
<evidence type="ECO:0000313" key="3">
    <source>
        <dbReference type="EMBL" id="PRY68806.1"/>
    </source>
</evidence>
<dbReference type="RefSeq" id="WP_106210889.1">
    <property type="nucleotide sequence ID" value="NZ_PVTL01000003.1"/>
</dbReference>
<comment type="caution">
    <text evidence="3">The sequence shown here is derived from an EMBL/GenBank/DDBJ whole genome shotgun (WGS) entry which is preliminary data.</text>
</comment>
<reference evidence="3 4" key="1">
    <citation type="submission" date="2018-03" db="EMBL/GenBank/DDBJ databases">
        <title>Genomic Encyclopedia of Type Strains, Phase III (KMG-III): the genomes of soil and plant-associated and newly described type strains.</title>
        <authorList>
            <person name="Whitman W."/>
        </authorList>
    </citation>
    <scope>NUCLEOTIDE SEQUENCE [LARGE SCALE GENOMIC DNA]</scope>
    <source>
        <strain evidence="3 4">CGMCC 1.12484</strain>
    </source>
</reference>